<evidence type="ECO:0000256" key="2">
    <source>
        <dbReference type="ARBA" id="ARBA00022448"/>
    </source>
</evidence>
<reference evidence="10" key="1">
    <citation type="submission" date="2016-07" db="EMBL/GenBank/DDBJ databases">
        <title>Sequence Frankia sp. strain CcI1.17.</title>
        <authorList>
            <person name="Ghodhbane-Gtari F."/>
            <person name="Swanson E."/>
            <person name="Gueddou A."/>
            <person name="Morris K."/>
            <person name="Hezbri K."/>
            <person name="Ktari A."/>
            <person name="Nouioui I."/>
            <person name="Abebe-Akele F."/>
            <person name="Simpson S."/>
            <person name="Thomas K."/>
            <person name="Gtari M."/>
            <person name="Tisa L.S."/>
            <person name="Hurst S."/>
        </authorList>
    </citation>
    <scope>NUCLEOTIDE SEQUENCE [LARGE SCALE GENOMIC DNA]</scope>
    <source>
        <strain evidence="10">Cc1.17</strain>
    </source>
</reference>
<evidence type="ECO:0000313" key="10">
    <source>
        <dbReference type="Proteomes" id="UP000179627"/>
    </source>
</evidence>
<evidence type="ECO:0000256" key="3">
    <source>
        <dbReference type="ARBA" id="ARBA00022475"/>
    </source>
</evidence>
<dbReference type="Pfam" id="PF19300">
    <property type="entry name" value="BPD_transp_1_N"/>
    <property type="match status" value="1"/>
</dbReference>
<feature type="transmembrane region" description="Helical" evidence="7">
    <location>
        <begin position="283"/>
        <end position="309"/>
    </location>
</feature>
<feature type="transmembrane region" description="Helical" evidence="7">
    <location>
        <begin position="180"/>
        <end position="202"/>
    </location>
</feature>
<evidence type="ECO:0000256" key="7">
    <source>
        <dbReference type="RuleBase" id="RU363032"/>
    </source>
</evidence>
<dbReference type="Pfam" id="PF00528">
    <property type="entry name" value="BPD_transp_1"/>
    <property type="match status" value="1"/>
</dbReference>
<dbReference type="PANTHER" id="PTHR43163">
    <property type="entry name" value="DIPEPTIDE TRANSPORT SYSTEM PERMEASE PROTEIN DPPB-RELATED"/>
    <property type="match status" value="1"/>
</dbReference>
<feature type="transmembrane region" description="Helical" evidence="7">
    <location>
        <begin position="12"/>
        <end position="30"/>
    </location>
</feature>
<name>A0A1S1QAH0_9ACTN</name>
<organism evidence="9 10">
    <name type="scientific">Parafrankia colletiae</name>
    <dbReference type="NCBI Taxonomy" id="573497"/>
    <lineage>
        <taxon>Bacteria</taxon>
        <taxon>Bacillati</taxon>
        <taxon>Actinomycetota</taxon>
        <taxon>Actinomycetes</taxon>
        <taxon>Frankiales</taxon>
        <taxon>Frankiaceae</taxon>
        <taxon>Parafrankia</taxon>
    </lineage>
</organism>
<dbReference type="InterPro" id="IPR035906">
    <property type="entry name" value="MetI-like_sf"/>
</dbReference>
<dbReference type="GO" id="GO:0005886">
    <property type="term" value="C:plasma membrane"/>
    <property type="evidence" value="ECO:0007669"/>
    <property type="project" value="UniProtKB-SubCell"/>
</dbReference>
<comment type="similarity">
    <text evidence="7">Belongs to the binding-protein-dependent transport system permease family.</text>
</comment>
<dbReference type="Gene3D" id="1.10.3720.10">
    <property type="entry name" value="MetI-like"/>
    <property type="match status" value="1"/>
</dbReference>
<dbReference type="GO" id="GO:0071916">
    <property type="term" value="F:dipeptide transmembrane transporter activity"/>
    <property type="evidence" value="ECO:0007669"/>
    <property type="project" value="TreeGrafter"/>
</dbReference>
<keyword evidence="5 7" id="KW-1133">Transmembrane helix</keyword>
<sequence>MTPRLGSRVLRLLVVLFVVSFFSFIMVDLVPGDAAVQVLGENGTPEDYHRVRDELGLDQPVLTRYVTWLGAVLHGDFGQNLVAPVRDVRETIADALPVNIELALLALLLALLIAIPAALLSVRRPGGRADRWVSAACVAIISVPGFIVGLLLLLLFAINWQVLPVGQWAGLSDTGLLTNLRFAVLPALTLALPEAAVFIRLLRRDLLATMGEDFITVARAKGMPTRHILLREALRPSSFSLVTLVGVNIGHLIAGSVIVEQVYSLPGMGSVIVRAAQTSDYPVVQMGVLVLAALYVVVNFAVDVLYGVLDPRVRRAHA</sequence>
<keyword evidence="3" id="KW-1003">Cell membrane</keyword>
<feature type="transmembrane region" description="Helical" evidence="7">
    <location>
        <begin position="239"/>
        <end position="263"/>
    </location>
</feature>
<evidence type="ECO:0000256" key="4">
    <source>
        <dbReference type="ARBA" id="ARBA00022692"/>
    </source>
</evidence>
<keyword evidence="6 7" id="KW-0472">Membrane</keyword>
<evidence type="ECO:0000313" key="9">
    <source>
        <dbReference type="EMBL" id="OHV30960.1"/>
    </source>
</evidence>
<evidence type="ECO:0000256" key="1">
    <source>
        <dbReference type="ARBA" id="ARBA00004651"/>
    </source>
</evidence>
<gene>
    <name evidence="9" type="ORF">CC117_27135</name>
</gene>
<comment type="subcellular location">
    <subcellularLocation>
        <location evidence="1 7">Cell membrane</location>
        <topology evidence="1 7">Multi-pass membrane protein</topology>
    </subcellularLocation>
</comment>
<keyword evidence="4 7" id="KW-0812">Transmembrane</keyword>
<evidence type="ECO:0000256" key="5">
    <source>
        <dbReference type="ARBA" id="ARBA00022989"/>
    </source>
</evidence>
<feature type="domain" description="ABC transmembrane type-1" evidence="8">
    <location>
        <begin position="96"/>
        <end position="302"/>
    </location>
</feature>
<dbReference type="InterPro" id="IPR045621">
    <property type="entry name" value="BPD_transp_1_N"/>
</dbReference>
<proteinExistence type="inferred from homology"/>
<dbReference type="InterPro" id="IPR000515">
    <property type="entry name" value="MetI-like"/>
</dbReference>
<keyword evidence="10" id="KW-1185">Reference proteome</keyword>
<evidence type="ECO:0000256" key="6">
    <source>
        <dbReference type="ARBA" id="ARBA00023136"/>
    </source>
</evidence>
<keyword evidence="2 7" id="KW-0813">Transport</keyword>
<dbReference type="SUPFAM" id="SSF161098">
    <property type="entry name" value="MetI-like"/>
    <property type="match status" value="1"/>
</dbReference>
<dbReference type="Proteomes" id="UP000179627">
    <property type="component" value="Unassembled WGS sequence"/>
</dbReference>
<comment type="caution">
    <text evidence="9">The sequence shown here is derived from an EMBL/GenBank/DDBJ whole genome shotgun (WGS) entry which is preliminary data.</text>
</comment>
<dbReference type="PROSITE" id="PS50928">
    <property type="entry name" value="ABC_TM1"/>
    <property type="match status" value="1"/>
</dbReference>
<evidence type="ECO:0000259" key="8">
    <source>
        <dbReference type="PROSITE" id="PS50928"/>
    </source>
</evidence>
<dbReference type="PANTHER" id="PTHR43163:SF6">
    <property type="entry name" value="DIPEPTIDE TRANSPORT SYSTEM PERMEASE PROTEIN DPPB-RELATED"/>
    <property type="match status" value="1"/>
</dbReference>
<dbReference type="RefSeq" id="WP_071088823.1">
    <property type="nucleotide sequence ID" value="NZ_MBLM01000148.1"/>
</dbReference>
<accession>A0A1S1QAH0</accession>
<feature type="transmembrane region" description="Helical" evidence="7">
    <location>
        <begin position="132"/>
        <end position="160"/>
    </location>
</feature>
<dbReference type="EMBL" id="MBLM01000148">
    <property type="protein sequence ID" value="OHV30960.1"/>
    <property type="molecule type" value="Genomic_DNA"/>
</dbReference>
<dbReference type="AlphaFoldDB" id="A0A1S1QAH0"/>
<protein>
    <submittedName>
        <fullName evidence="9">Peptide ABC transporter</fullName>
    </submittedName>
</protein>
<feature type="transmembrane region" description="Helical" evidence="7">
    <location>
        <begin position="102"/>
        <end position="120"/>
    </location>
</feature>
<dbReference type="CDD" id="cd06261">
    <property type="entry name" value="TM_PBP2"/>
    <property type="match status" value="1"/>
</dbReference>